<evidence type="ECO:0000256" key="1">
    <source>
        <dbReference type="SAM" id="MobiDB-lite"/>
    </source>
</evidence>
<reference evidence="2" key="1">
    <citation type="submission" date="2023-01" db="EMBL/GenBank/DDBJ databases">
        <title>Genome assembly of the deep-sea coral Lophelia pertusa.</title>
        <authorList>
            <person name="Herrera S."/>
            <person name="Cordes E."/>
        </authorList>
    </citation>
    <scope>NUCLEOTIDE SEQUENCE</scope>
    <source>
        <strain evidence="2">USNM1676648</strain>
        <tissue evidence="2">Polyp</tissue>
    </source>
</reference>
<feature type="region of interest" description="Disordered" evidence="1">
    <location>
        <begin position="104"/>
        <end position="123"/>
    </location>
</feature>
<dbReference type="EMBL" id="MU825397">
    <property type="protein sequence ID" value="KAJ7394156.1"/>
    <property type="molecule type" value="Genomic_DNA"/>
</dbReference>
<organism evidence="2 3">
    <name type="scientific">Desmophyllum pertusum</name>
    <dbReference type="NCBI Taxonomy" id="174260"/>
    <lineage>
        <taxon>Eukaryota</taxon>
        <taxon>Metazoa</taxon>
        <taxon>Cnidaria</taxon>
        <taxon>Anthozoa</taxon>
        <taxon>Hexacorallia</taxon>
        <taxon>Scleractinia</taxon>
        <taxon>Caryophylliina</taxon>
        <taxon>Caryophylliidae</taxon>
        <taxon>Desmophyllum</taxon>
    </lineage>
</organism>
<gene>
    <name evidence="2" type="ORF">OS493_003835</name>
</gene>
<dbReference type="Gene3D" id="1.20.1070.10">
    <property type="entry name" value="Rhodopsin 7-helix transmembrane proteins"/>
    <property type="match status" value="1"/>
</dbReference>
<proteinExistence type="predicted"/>
<keyword evidence="3" id="KW-1185">Reference proteome</keyword>
<name>A0A9X0A673_9CNID</name>
<evidence type="ECO:0008006" key="4">
    <source>
        <dbReference type="Google" id="ProtNLM"/>
    </source>
</evidence>
<dbReference type="OrthoDB" id="8957211at2759"/>
<comment type="caution">
    <text evidence="2">The sequence shown here is derived from an EMBL/GenBank/DDBJ whole genome shotgun (WGS) entry which is preliminary data.</text>
</comment>
<accession>A0A9X0A673</accession>
<evidence type="ECO:0000313" key="3">
    <source>
        <dbReference type="Proteomes" id="UP001163046"/>
    </source>
</evidence>
<evidence type="ECO:0000313" key="2">
    <source>
        <dbReference type="EMBL" id="KAJ7394156.1"/>
    </source>
</evidence>
<protein>
    <recommendedName>
        <fullName evidence="4">G-protein coupled receptors family 1 profile domain-containing protein</fullName>
    </recommendedName>
</protein>
<dbReference type="AlphaFoldDB" id="A0A9X0A673"/>
<sequence>MFIDVYYPRPLPRAIDIGTLLLGYANSMCNPVVYGIRNQAFRSELIRLVTDCSCPCLTTSRVSVINTFHASTVMACQMNAAQAPEMLQVSRLFIVSETDETNTLPLTKPMHKNTESTLIDQDT</sequence>
<dbReference type="Proteomes" id="UP001163046">
    <property type="component" value="Unassembled WGS sequence"/>
</dbReference>
<dbReference type="SUPFAM" id="SSF81321">
    <property type="entry name" value="Family A G protein-coupled receptor-like"/>
    <property type="match status" value="1"/>
</dbReference>